<reference evidence="2" key="1">
    <citation type="submission" date="2015-11" db="EMBL/GenBank/DDBJ databases">
        <title>De novo transcriptome assembly of four potential Pierce s Disease insect vectors from Arizona vineyards.</title>
        <authorList>
            <person name="Tassone E.E."/>
        </authorList>
    </citation>
    <scope>NUCLEOTIDE SEQUENCE</scope>
</reference>
<dbReference type="SUPFAM" id="SSF56672">
    <property type="entry name" value="DNA/RNA polymerases"/>
    <property type="match status" value="1"/>
</dbReference>
<dbReference type="InterPro" id="IPR000477">
    <property type="entry name" value="RT_dom"/>
</dbReference>
<feature type="domain" description="Reverse transcriptase" evidence="1">
    <location>
        <begin position="1"/>
        <end position="119"/>
    </location>
</feature>
<dbReference type="AlphaFoldDB" id="A0A1B6MRQ5"/>
<accession>A0A1B6MRQ5</accession>
<feature type="non-terminal residue" evidence="2">
    <location>
        <position position="1"/>
    </location>
</feature>
<sequence>TFRSNPQPMSRGVPQGSVLGPIFFILLTNDFPDYIQNPLTTCIMYADDTTLLLNNNMADAIYDIATTSLTMAPNYCKTNDLVMNPNKTTKINFSTKHDPIPDIPNILEQTSTKFLGVTLDKNLTWNEHVNNICKKMSTGVYVVRRIKWTSNLEAAKIAYYALVDSHMRYGIEAWDGSSAGNLSRVLITQEKAIRALADLNQGERCRQAFKTHGILTVTSLYILQVILHADNRNPETNQDVHNYNTRHAARYILPRHWTALFEKTPSYIGRKLKNLLPNNLWKK</sequence>
<name>A0A1B6MRQ5_9HEMI</name>
<organism evidence="2">
    <name type="scientific">Graphocephala atropunctata</name>
    <dbReference type="NCBI Taxonomy" id="36148"/>
    <lineage>
        <taxon>Eukaryota</taxon>
        <taxon>Metazoa</taxon>
        <taxon>Ecdysozoa</taxon>
        <taxon>Arthropoda</taxon>
        <taxon>Hexapoda</taxon>
        <taxon>Insecta</taxon>
        <taxon>Pterygota</taxon>
        <taxon>Neoptera</taxon>
        <taxon>Paraneoptera</taxon>
        <taxon>Hemiptera</taxon>
        <taxon>Auchenorrhyncha</taxon>
        <taxon>Membracoidea</taxon>
        <taxon>Cicadellidae</taxon>
        <taxon>Cicadellinae</taxon>
        <taxon>Cicadellini</taxon>
        <taxon>Graphocephala</taxon>
    </lineage>
</organism>
<dbReference type="EMBL" id="GEBQ01001366">
    <property type="protein sequence ID" value="JAT38611.1"/>
    <property type="molecule type" value="Transcribed_RNA"/>
</dbReference>
<dbReference type="InterPro" id="IPR043502">
    <property type="entry name" value="DNA/RNA_pol_sf"/>
</dbReference>
<protein>
    <recommendedName>
        <fullName evidence="1">Reverse transcriptase domain-containing protein</fullName>
    </recommendedName>
</protein>
<evidence type="ECO:0000313" key="2">
    <source>
        <dbReference type="EMBL" id="JAT38611.1"/>
    </source>
</evidence>
<gene>
    <name evidence="2" type="ORF">g.28745</name>
</gene>
<evidence type="ECO:0000259" key="1">
    <source>
        <dbReference type="PROSITE" id="PS50878"/>
    </source>
</evidence>
<dbReference type="GO" id="GO:0071897">
    <property type="term" value="P:DNA biosynthetic process"/>
    <property type="evidence" value="ECO:0007669"/>
    <property type="project" value="UniProtKB-ARBA"/>
</dbReference>
<proteinExistence type="predicted"/>
<dbReference type="Pfam" id="PF00078">
    <property type="entry name" value="RVT_1"/>
    <property type="match status" value="1"/>
</dbReference>
<dbReference type="PANTHER" id="PTHR33332">
    <property type="entry name" value="REVERSE TRANSCRIPTASE DOMAIN-CONTAINING PROTEIN"/>
    <property type="match status" value="1"/>
</dbReference>
<dbReference type="PROSITE" id="PS50878">
    <property type="entry name" value="RT_POL"/>
    <property type="match status" value="1"/>
</dbReference>